<dbReference type="OrthoDB" id="2019491at2759"/>
<gene>
    <name evidence="4" type="ORF">NCGR_LOCUS33029</name>
</gene>
<dbReference type="Proteomes" id="UP000604825">
    <property type="component" value="Unassembled WGS sequence"/>
</dbReference>
<dbReference type="InterPro" id="IPR000352">
    <property type="entry name" value="Pep_chain_release_fac_I"/>
</dbReference>
<dbReference type="EMBL" id="CAJGYO010000008">
    <property type="protein sequence ID" value="CAD6249186.1"/>
    <property type="molecule type" value="Genomic_DNA"/>
</dbReference>
<name>A0A811PTJ6_9POAL</name>
<accession>A0A811PTJ6</accession>
<keyword evidence="5" id="KW-1185">Reference proteome</keyword>
<protein>
    <recommendedName>
        <fullName evidence="3">Peptide chain release factor domain-containing protein</fullName>
    </recommendedName>
</protein>
<evidence type="ECO:0000256" key="2">
    <source>
        <dbReference type="ARBA" id="ARBA00022917"/>
    </source>
</evidence>
<dbReference type="HAMAP" id="MF_00094">
    <property type="entry name" value="Rel_fac_2"/>
    <property type="match status" value="1"/>
</dbReference>
<comment type="caution">
    <text evidence="4">The sequence shown here is derived from an EMBL/GenBank/DDBJ whole genome shotgun (WGS) entry which is preliminary data.</text>
</comment>
<dbReference type="PANTHER" id="PTHR43116:SF3">
    <property type="entry name" value="CLASS I PEPTIDE CHAIN RELEASE FACTOR"/>
    <property type="match status" value="1"/>
</dbReference>
<evidence type="ECO:0000313" key="5">
    <source>
        <dbReference type="Proteomes" id="UP000604825"/>
    </source>
</evidence>
<keyword evidence="2" id="KW-0648">Protein biosynthesis</keyword>
<dbReference type="GO" id="GO:0005737">
    <property type="term" value="C:cytoplasm"/>
    <property type="evidence" value="ECO:0007669"/>
    <property type="project" value="InterPro"/>
</dbReference>
<dbReference type="Pfam" id="PF00472">
    <property type="entry name" value="RF-1"/>
    <property type="match status" value="1"/>
</dbReference>
<dbReference type="Pfam" id="PF03462">
    <property type="entry name" value="PCRF"/>
    <property type="match status" value="1"/>
</dbReference>
<dbReference type="Gene3D" id="3.30.70.1660">
    <property type="match status" value="1"/>
</dbReference>
<proteinExistence type="inferred from homology"/>
<dbReference type="InterPro" id="IPR004374">
    <property type="entry name" value="PrfB"/>
</dbReference>
<sequence>MASRLLTRSAAARLVSHLHRKRPGTTHCLLTHGAALAALLGSTDGLSHAADSTLLRVPVRWFSSPSTEAVADAPMTADGLTVDSIADKGWTILPEAESDWRSHAAAVAQSVKLIKKRLKWGWILERTKQLAVVLERPDLWEDPVFARRVSREQGELMGKIKSVNQFEQELIEHIEMLRLAREENDNELEMVQAGAGGTESMDWAAMVMNMYRSWAQRRGYTVTVVEEMPGEVAGIKRATIKVDGEYAFGYAKAEVGVHRLVRISPFDSGKRRHTSFAAVAVIPILGDAASRYQIKDSDLRIERFRSGGPGGQHANTTESAIRIVHIPTGISATSQNERSQHMNKASAMAVLQSRLDQLEIARQAQMNAEHTQSLNEISWGNQIRSYVLHPYRMVKDLRTNYEVSDPDSVLEGDLDDFILNYLSSSLDEADAQGFGGLEHQHKNLLKWIWRLYSGDENDMCCQLLSAKYLKNKWFGANILFWEDMDTRYTPEGSISKTFLGL</sequence>
<dbReference type="InterPro" id="IPR005139">
    <property type="entry name" value="PCRF"/>
</dbReference>
<dbReference type="SUPFAM" id="SSF75620">
    <property type="entry name" value="Release factor"/>
    <property type="match status" value="1"/>
</dbReference>
<evidence type="ECO:0000313" key="4">
    <source>
        <dbReference type="EMBL" id="CAD6249186.1"/>
    </source>
</evidence>
<feature type="domain" description="Peptide chain release factor" evidence="3">
    <location>
        <begin position="152"/>
        <end position="254"/>
    </location>
</feature>
<dbReference type="InterPro" id="IPR045853">
    <property type="entry name" value="Pep_chain_release_fac_I_sf"/>
</dbReference>
<dbReference type="AlphaFoldDB" id="A0A811PTJ6"/>
<comment type="similarity">
    <text evidence="1">Belongs to the prokaryotic/mitochondrial release factor family.</text>
</comment>
<dbReference type="PANTHER" id="PTHR43116">
    <property type="entry name" value="PEPTIDE CHAIN RELEASE FACTOR 2"/>
    <property type="match status" value="1"/>
</dbReference>
<evidence type="ECO:0000259" key="3">
    <source>
        <dbReference type="SMART" id="SM00937"/>
    </source>
</evidence>
<dbReference type="GO" id="GO:0016149">
    <property type="term" value="F:translation release factor activity, codon specific"/>
    <property type="evidence" value="ECO:0007669"/>
    <property type="project" value="InterPro"/>
</dbReference>
<dbReference type="SMART" id="SM00937">
    <property type="entry name" value="PCRF"/>
    <property type="match status" value="1"/>
</dbReference>
<reference evidence="4" key="1">
    <citation type="submission" date="2020-10" db="EMBL/GenBank/DDBJ databases">
        <authorList>
            <person name="Han B."/>
            <person name="Lu T."/>
            <person name="Zhao Q."/>
            <person name="Huang X."/>
            <person name="Zhao Y."/>
        </authorList>
    </citation>
    <scope>NUCLEOTIDE SEQUENCE</scope>
</reference>
<evidence type="ECO:0000256" key="1">
    <source>
        <dbReference type="ARBA" id="ARBA00010835"/>
    </source>
</evidence>
<organism evidence="4 5">
    <name type="scientific">Miscanthus lutarioriparius</name>
    <dbReference type="NCBI Taxonomy" id="422564"/>
    <lineage>
        <taxon>Eukaryota</taxon>
        <taxon>Viridiplantae</taxon>
        <taxon>Streptophyta</taxon>
        <taxon>Embryophyta</taxon>
        <taxon>Tracheophyta</taxon>
        <taxon>Spermatophyta</taxon>
        <taxon>Magnoliopsida</taxon>
        <taxon>Liliopsida</taxon>
        <taxon>Poales</taxon>
        <taxon>Poaceae</taxon>
        <taxon>PACMAD clade</taxon>
        <taxon>Panicoideae</taxon>
        <taxon>Andropogonodae</taxon>
        <taxon>Andropogoneae</taxon>
        <taxon>Saccharinae</taxon>
        <taxon>Miscanthus</taxon>
    </lineage>
</organism>
<dbReference type="Gene3D" id="3.30.160.20">
    <property type="match status" value="1"/>
</dbReference>